<dbReference type="PROSITE" id="PS50110">
    <property type="entry name" value="RESPONSE_REGULATORY"/>
    <property type="match status" value="1"/>
</dbReference>
<keyword evidence="2" id="KW-0238">DNA-binding</keyword>
<dbReference type="InterPro" id="IPR039420">
    <property type="entry name" value="WalR-like"/>
</dbReference>
<dbReference type="InterPro" id="IPR058245">
    <property type="entry name" value="NreC/VraR/RcsB-like_REC"/>
</dbReference>
<dbReference type="InterPro" id="IPR016032">
    <property type="entry name" value="Sig_transdc_resp-reg_C-effctor"/>
</dbReference>
<dbReference type="Pfam" id="PF00196">
    <property type="entry name" value="GerE"/>
    <property type="match status" value="1"/>
</dbReference>
<dbReference type="PANTHER" id="PTHR43214">
    <property type="entry name" value="TWO-COMPONENT RESPONSE REGULATOR"/>
    <property type="match status" value="1"/>
</dbReference>
<evidence type="ECO:0000313" key="7">
    <source>
        <dbReference type="Proteomes" id="UP000297564"/>
    </source>
</evidence>
<feature type="domain" description="HTH luxR-type" evidence="4">
    <location>
        <begin position="82"/>
        <end position="147"/>
    </location>
</feature>
<dbReference type="Pfam" id="PF00072">
    <property type="entry name" value="Response_reg"/>
    <property type="match status" value="1"/>
</dbReference>
<evidence type="ECO:0000259" key="5">
    <source>
        <dbReference type="PROSITE" id="PS50110"/>
    </source>
</evidence>
<dbReference type="PRINTS" id="PR00038">
    <property type="entry name" value="HTHLUXR"/>
</dbReference>
<dbReference type="InterPro" id="IPR011006">
    <property type="entry name" value="CheY-like_superfamily"/>
</dbReference>
<sequence>MPGMDGVEAIGHITRRYPDLRVIVLSMHSHLDFVRRAVASGACGYLMKDSAPAALEQALRCVMTEGSFFEGKLAQQLVPSPRASADDELTFRQVQILTVLAEGKSTKEIGYELGLSPKTVDVHRARIMQRLQLNDVASLTPYAVRKGLVKL</sequence>
<dbReference type="EMBL" id="SMLL01000004">
    <property type="protein sequence ID" value="TFY99787.1"/>
    <property type="molecule type" value="Genomic_DNA"/>
</dbReference>
<dbReference type="Proteomes" id="UP000297564">
    <property type="component" value="Unassembled WGS sequence"/>
</dbReference>
<gene>
    <name evidence="6" type="ORF">EZ242_11670</name>
</gene>
<evidence type="ECO:0000256" key="3">
    <source>
        <dbReference type="PROSITE-ProRule" id="PRU00169"/>
    </source>
</evidence>
<comment type="caution">
    <text evidence="3">Lacks conserved residue(s) required for the propagation of feature annotation.</text>
</comment>
<evidence type="ECO:0000313" key="6">
    <source>
        <dbReference type="EMBL" id="TFY99787.1"/>
    </source>
</evidence>
<dbReference type="CDD" id="cd06170">
    <property type="entry name" value="LuxR_C_like"/>
    <property type="match status" value="1"/>
</dbReference>
<dbReference type="OrthoDB" id="3374006at2"/>
<proteinExistence type="predicted"/>
<dbReference type="InterPro" id="IPR000792">
    <property type="entry name" value="Tscrpt_reg_LuxR_C"/>
</dbReference>
<dbReference type="InterPro" id="IPR001789">
    <property type="entry name" value="Sig_transdc_resp-reg_receiver"/>
</dbReference>
<dbReference type="SUPFAM" id="SSF46894">
    <property type="entry name" value="C-terminal effector domain of the bipartite response regulators"/>
    <property type="match status" value="1"/>
</dbReference>
<dbReference type="PROSITE" id="PS00622">
    <property type="entry name" value="HTH_LUXR_1"/>
    <property type="match status" value="1"/>
</dbReference>
<name>A0A4Z0BNG1_9BURK</name>
<organism evidence="6 7">
    <name type="scientific">Ramlibacter rhizophilus</name>
    <dbReference type="NCBI Taxonomy" id="1781167"/>
    <lineage>
        <taxon>Bacteria</taxon>
        <taxon>Pseudomonadati</taxon>
        <taxon>Pseudomonadota</taxon>
        <taxon>Betaproteobacteria</taxon>
        <taxon>Burkholderiales</taxon>
        <taxon>Comamonadaceae</taxon>
        <taxon>Ramlibacter</taxon>
    </lineage>
</organism>
<accession>A0A4Z0BNG1</accession>
<evidence type="ECO:0000259" key="4">
    <source>
        <dbReference type="PROSITE" id="PS50043"/>
    </source>
</evidence>
<protein>
    <submittedName>
        <fullName evidence="6">Response regulator transcription factor</fullName>
    </submittedName>
</protein>
<dbReference type="AlphaFoldDB" id="A0A4Z0BNG1"/>
<dbReference type="GO" id="GO:0003677">
    <property type="term" value="F:DNA binding"/>
    <property type="evidence" value="ECO:0007669"/>
    <property type="project" value="UniProtKB-KW"/>
</dbReference>
<keyword evidence="1" id="KW-0597">Phosphoprotein</keyword>
<dbReference type="SUPFAM" id="SSF52172">
    <property type="entry name" value="CheY-like"/>
    <property type="match status" value="1"/>
</dbReference>
<reference evidence="6 7" key="1">
    <citation type="submission" date="2019-03" db="EMBL/GenBank/DDBJ databases">
        <title>Ramlibacter rhizophilus CCTCC AB2015357, whole genome shotgun sequence.</title>
        <authorList>
            <person name="Zhang X."/>
            <person name="Feng G."/>
            <person name="Zhu H."/>
        </authorList>
    </citation>
    <scope>NUCLEOTIDE SEQUENCE [LARGE SCALE GENOMIC DNA]</scope>
    <source>
        <strain evidence="6 7">CCTCC AB2015357</strain>
    </source>
</reference>
<dbReference type="GO" id="GO:0006355">
    <property type="term" value="P:regulation of DNA-templated transcription"/>
    <property type="evidence" value="ECO:0007669"/>
    <property type="project" value="InterPro"/>
</dbReference>
<dbReference type="Gene3D" id="3.40.50.2300">
    <property type="match status" value="1"/>
</dbReference>
<evidence type="ECO:0000256" key="1">
    <source>
        <dbReference type="ARBA" id="ARBA00022553"/>
    </source>
</evidence>
<dbReference type="GO" id="GO:0000160">
    <property type="term" value="P:phosphorelay signal transduction system"/>
    <property type="evidence" value="ECO:0007669"/>
    <property type="project" value="InterPro"/>
</dbReference>
<keyword evidence="7" id="KW-1185">Reference proteome</keyword>
<comment type="caution">
    <text evidence="6">The sequence shown here is derived from an EMBL/GenBank/DDBJ whole genome shotgun (WGS) entry which is preliminary data.</text>
</comment>
<dbReference type="PROSITE" id="PS50043">
    <property type="entry name" value="HTH_LUXR_2"/>
    <property type="match status" value="1"/>
</dbReference>
<evidence type="ECO:0000256" key="2">
    <source>
        <dbReference type="ARBA" id="ARBA00023125"/>
    </source>
</evidence>
<feature type="domain" description="Response regulatory" evidence="5">
    <location>
        <begin position="1"/>
        <end position="63"/>
    </location>
</feature>
<dbReference type="CDD" id="cd17535">
    <property type="entry name" value="REC_NarL-like"/>
    <property type="match status" value="1"/>
</dbReference>
<dbReference type="PANTHER" id="PTHR43214:SF43">
    <property type="entry name" value="TWO-COMPONENT RESPONSE REGULATOR"/>
    <property type="match status" value="1"/>
</dbReference>
<dbReference type="SMART" id="SM00421">
    <property type="entry name" value="HTH_LUXR"/>
    <property type="match status" value="1"/>
</dbReference>